<accession>A0ABT6XIH2</accession>
<sequence>MQPYDNCESILALTKVLKLSIELSGSASAKLFSSMVSGMLSASESGSARSAMYRLAISFADEHINALDQTDDVVLRMFPPAANDEAMCLAPQ</sequence>
<dbReference type="EMBL" id="JASGBI010000001">
    <property type="protein sequence ID" value="MDI9239851.1"/>
    <property type="molecule type" value="Genomic_DNA"/>
</dbReference>
<evidence type="ECO:0000313" key="2">
    <source>
        <dbReference type="Proteomes" id="UP001321580"/>
    </source>
</evidence>
<organism evidence="1 2">
    <name type="scientific">Lysobacter stagni</name>
    <dbReference type="NCBI Taxonomy" id="3045172"/>
    <lineage>
        <taxon>Bacteria</taxon>
        <taxon>Pseudomonadati</taxon>
        <taxon>Pseudomonadota</taxon>
        <taxon>Gammaproteobacteria</taxon>
        <taxon>Lysobacterales</taxon>
        <taxon>Lysobacteraceae</taxon>
        <taxon>Lysobacter</taxon>
    </lineage>
</organism>
<dbReference type="RefSeq" id="WP_283213216.1">
    <property type="nucleotide sequence ID" value="NZ_JASGBI010000001.1"/>
</dbReference>
<name>A0ABT6XIH2_9GAMM</name>
<evidence type="ECO:0008006" key="3">
    <source>
        <dbReference type="Google" id="ProtNLM"/>
    </source>
</evidence>
<comment type="caution">
    <text evidence="1">The sequence shown here is derived from an EMBL/GenBank/DDBJ whole genome shotgun (WGS) entry which is preliminary data.</text>
</comment>
<proteinExistence type="predicted"/>
<keyword evidence="2" id="KW-1185">Reference proteome</keyword>
<evidence type="ECO:0000313" key="1">
    <source>
        <dbReference type="EMBL" id="MDI9239851.1"/>
    </source>
</evidence>
<reference evidence="1 2" key="1">
    <citation type="submission" date="2023-05" db="EMBL/GenBank/DDBJ databases">
        <title>Lysobacter sp. strain LF1 Genome sequencing and assembly.</title>
        <authorList>
            <person name="Jung Y."/>
        </authorList>
    </citation>
    <scope>NUCLEOTIDE SEQUENCE [LARGE SCALE GENOMIC DNA]</scope>
    <source>
        <strain evidence="1 2">LF1</strain>
    </source>
</reference>
<gene>
    <name evidence="1" type="ORF">QLQ15_13145</name>
</gene>
<protein>
    <recommendedName>
        <fullName evidence="3">DUF3077 domain-containing protein</fullName>
    </recommendedName>
</protein>
<dbReference type="Proteomes" id="UP001321580">
    <property type="component" value="Unassembled WGS sequence"/>
</dbReference>